<feature type="transmembrane region" description="Helical" evidence="7">
    <location>
        <begin position="394"/>
        <end position="415"/>
    </location>
</feature>
<evidence type="ECO:0000256" key="2">
    <source>
        <dbReference type="ARBA" id="ARBA00022475"/>
    </source>
</evidence>
<keyword evidence="2" id="KW-1003">Cell membrane</keyword>
<feature type="transmembrane region" description="Helical" evidence="7">
    <location>
        <begin position="180"/>
        <end position="199"/>
    </location>
</feature>
<dbReference type="Proteomes" id="UP000646749">
    <property type="component" value="Unassembled WGS sequence"/>
</dbReference>
<dbReference type="InterPro" id="IPR043428">
    <property type="entry name" value="LivM-like"/>
</dbReference>
<keyword evidence="3 7" id="KW-0812">Transmembrane</keyword>
<feature type="transmembrane region" description="Helical" evidence="7">
    <location>
        <begin position="126"/>
        <end position="143"/>
    </location>
</feature>
<feature type="transmembrane region" description="Helical" evidence="7">
    <location>
        <begin position="304"/>
        <end position="328"/>
    </location>
</feature>
<evidence type="ECO:0000256" key="4">
    <source>
        <dbReference type="ARBA" id="ARBA00022989"/>
    </source>
</evidence>
<protein>
    <recommendedName>
        <fullName evidence="10">Branched-chain amino acid ABC transporter permease</fullName>
    </recommendedName>
</protein>
<dbReference type="CDD" id="cd06581">
    <property type="entry name" value="TM_PBP1_LivM_like"/>
    <property type="match status" value="1"/>
</dbReference>
<evidence type="ECO:0000313" key="9">
    <source>
        <dbReference type="Proteomes" id="UP000646749"/>
    </source>
</evidence>
<feature type="region of interest" description="Disordered" evidence="6">
    <location>
        <begin position="1"/>
        <end position="54"/>
    </location>
</feature>
<dbReference type="PANTHER" id="PTHR30482:SF17">
    <property type="entry name" value="ABC TRANSPORTER ATP-BINDING PROTEIN"/>
    <property type="match status" value="1"/>
</dbReference>
<comment type="caution">
    <text evidence="8">The sequence shown here is derived from an EMBL/GenBank/DDBJ whole genome shotgun (WGS) entry which is preliminary data.</text>
</comment>
<evidence type="ECO:0000256" key="6">
    <source>
        <dbReference type="SAM" id="MobiDB-lite"/>
    </source>
</evidence>
<feature type="transmembrane region" description="Helical" evidence="7">
    <location>
        <begin position="155"/>
        <end position="174"/>
    </location>
</feature>
<proteinExistence type="predicted"/>
<dbReference type="EMBL" id="BONW01000021">
    <property type="protein sequence ID" value="GIG89779.1"/>
    <property type="molecule type" value="Genomic_DNA"/>
</dbReference>
<keyword evidence="5 7" id="KW-0472">Membrane</keyword>
<evidence type="ECO:0000256" key="3">
    <source>
        <dbReference type="ARBA" id="ARBA00022692"/>
    </source>
</evidence>
<organism evidence="8 9">
    <name type="scientific">Plantactinospora endophytica</name>
    <dbReference type="NCBI Taxonomy" id="673535"/>
    <lineage>
        <taxon>Bacteria</taxon>
        <taxon>Bacillati</taxon>
        <taxon>Actinomycetota</taxon>
        <taxon>Actinomycetes</taxon>
        <taxon>Micromonosporales</taxon>
        <taxon>Micromonosporaceae</taxon>
        <taxon>Plantactinospora</taxon>
    </lineage>
</organism>
<evidence type="ECO:0008006" key="10">
    <source>
        <dbReference type="Google" id="ProtNLM"/>
    </source>
</evidence>
<feature type="compositionally biased region" description="Gly residues" evidence="6">
    <location>
        <begin position="1"/>
        <end position="29"/>
    </location>
</feature>
<name>A0ABQ4E500_9ACTN</name>
<evidence type="ECO:0000256" key="7">
    <source>
        <dbReference type="SAM" id="Phobius"/>
    </source>
</evidence>
<evidence type="ECO:0000256" key="1">
    <source>
        <dbReference type="ARBA" id="ARBA00004651"/>
    </source>
</evidence>
<reference evidence="8 9" key="1">
    <citation type="submission" date="2021-01" db="EMBL/GenBank/DDBJ databases">
        <title>Whole genome shotgun sequence of Plantactinospora endophytica NBRC 110450.</title>
        <authorList>
            <person name="Komaki H."/>
            <person name="Tamura T."/>
        </authorList>
    </citation>
    <scope>NUCLEOTIDE SEQUENCE [LARGE SCALE GENOMIC DNA]</scope>
    <source>
        <strain evidence="8 9">NBRC 110450</strain>
    </source>
</reference>
<gene>
    <name evidence="8" type="ORF">Pen02_47150</name>
</gene>
<evidence type="ECO:0000256" key="5">
    <source>
        <dbReference type="ARBA" id="ARBA00023136"/>
    </source>
</evidence>
<accession>A0ABQ4E500</accession>
<dbReference type="Pfam" id="PF02653">
    <property type="entry name" value="BPD_transp_2"/>
    <property type="match status" value="1"/>
</dbReference>
<dbReference type="PANTHER" id="PTHR30482">
    <property type="entry name" value="HIGH-AFFINITY BRANCHED-CHAIN AMINO ACID TRANSPORT SYSTEM PERMEASE"/>
    <property type="match status" value="1"/>
</dbReference>
<sequence length="431" mass="44105">MTGGDEVTGGAGVSGGDGVTGDGVRGDGVTGRTEETGRLHRAGSDVQGRTEEAGMTTGLKTAVADNPPAAPPTAGSVPVPRRNWRSALRTWSPLLVLLVLAVLPYSTVSVPGVFDGPLNGPGTLQLLAICLVFGGLAAGYDLLFGRTGMLSFGHALYFAAGVYGTDILVTKAGLPLWQAALLTLVGGTTLAALLGAVALRTAGIAFAMVTLAFAQVGAILVARDFGGLTGGEEGLSLDVSGLPAMLVGVGNTVNLYWLALAYLALVVFVVHRVAGSPTGRVLAGLRDDERRIGVLGLDPYRFKLLAFTLAGGLATAGGAIYCLLVGGASPHVTSSELTLSLLVMVVLGGPGTRWGPVLGGVLYMYLDHRLTAFGTSSAVESLPGVLSGPLSQPLFVLGTVFILAVYFFPGGLTSLSTRLTPFRRLRTDRSS</sequence>
<feature type="transmembrane region" description="Helical" evidence="7">
    <location>
        <begin position="242"/>
        <end position="270"/>
    </location>
</feature>
<evidence type="ECO:0000313" key="8">
    <source>
        <dbReference type="EMBL" id="GIG89779.1"/>
    </source>
</evidence>
<keyword evidence="9" id="KW-1185">Reference proteome</keyword>
<dbReference type="InterPro" id="IPR001851">
    <property type="entry name" value="ABC_transp_permease"/>
</dbReference>
<comment type="subcellular location">
    <subcellularLocation>
        <location evidence="1">Cell membrane</location>
        <topology evidence="1">Multi-pass membrane protein</topology>
    </subcellularLocation>
</comment>
<keyword evidence="4 7" id="KW-1133">Transmembrane helix</keyword>
<feature type="transmembrane region" description="Helical" evidence="7">
    <location>
        <begin position="91"/>
        <end position="114"/>
    </location>
</feature>